<reference evidence="1" key="1">
    <citation type="submission" date="2016-11" db="EMBL/GenBank/DDBJ databases">
        <title>The genome of Nicotiana attenuata.</title>
        <authorList>
            <person name="Xu S."/>
            <person name="Brockmoeller T."/>
            <person name="Gaquerel E."/>
            <person name="Navarro A."/>
            <person name="Kuhl H."/>
            <person name="Gase K."/>
            <person name="Ling Z."/>
            <person name="Zhou W."/>
            <person name="Kreitzer C."/>
            <person name="Stanke M."/>
            <person name="Tang H."/>
            <person name="Lyons E."/>
            <person name="Pandey P."/>
            <person name="Pandey S.P."/>
            <person name="Timmermann B."/>
            <person name="Baldwin I.T."/>
        </authorList>
    </citation>
    <scope>NUCLEOTIDE SEQUENCE [LARGE SCALE GENOMIC DNA]</scope>
    <source>
        <strain evidence="1">UT</strain>
    </source>
</reference>
<feature type="non-terminal residue" evidence="1">
    <location>
        <position position="67"/>
    </location>
</feature>
<dbReference type="EMBL" id="MJEQ01037187">
    <property type="protein sequence ID" value="OIT03093.1"/>
    <property type="molecule type" value="Genomic_DNA"/>
</dbReference>
<accession>A0A1J6IDH3</accession>
<sequence length="67" mass="7508">IGSSIDGIEKVQIPDDLLISNCDDPISAIVESTYPDFFSHSSGIDYLQQREILALILDMEESINEYM</sequence>
<organism evidence="1 2">
    <name type="scientific">Nicotiana attenuata</name>
    <name type="common">Coyote tobacco</name>
    <dbReference type="NCBI Taxonomy" id="49451"/>
    <lineage>
        <taxon>Eukaryota</taxon>
        <taxon>Viridiplantae</taxon>
        <taxon>Streptophyta</taxon>
        <taxon>Embryophyta</taxon>
        <taxon>Tracheophyta</taxon>
        <taxon>Spermatophyta</taxon>
        <taxon>Magnoliopsida</taxon>
        <taxon>eudicotyledons</taxon>
        <taxon>Gunneridae</taxon>
        <taxon>Pentapetalae</taxon>
        <taxon>asterids</taxon>
        <taxon>lamiids</taxon>
        <taxon>Solanales</taxon>
        <taxon>Solanaceae</taxon>
        <taxon>Nicotianoideae</taxon>
        <taxon>Nicotianeae</taxon>
        <taxon>Nicotiana</taxon>
    </lineage>
</organism>
<gene>
    <name evidence="1" type="ORF">A4A49_57558</name>
</gene>
<keyword evidence="2" id="KW-1185">Reference proteome</keyword>
<dbReference type="Gramene" id="OIT03093">
    <property type="protein sequence ID" value="OIT03093"/>
    <property type="gene ID" value="A4A49_57558"/>
</dbReference>
<evidence type="ECO:0000313" key="1">
    <source>
        <dbReference type="EMBL" id="OIT03093.1"/>
    </source>
</evidence>
<dbReference type="AlphaFoldDB" id="A0A1J6IDH3"/>
<dbReference type="Proteomes" id="UP000187609">
    <property type="component" value="Unassembled WGS sequence"/>
</dbReference>
<comment type="caution">
    <text evidence="1">The sequence shown here is derived from an EMBL/GenBank/DDBJ whole genome shotgun (WGS) entry which is preliminary data.</text>
</comment>
<name>A0A1J6IDH3_NICAT</name>
<evidence type="ECO:0000313" key="2">
    <source>
        <dbReference type="Proteomes" id="UP000187609"/>
    </source>
</evidence>
<feature type="non-terminal residue" evidence="1">
    <location>
        <position position="1"/>
    </location>
</feature>
<proteinExistence type="predicted"/>
<protein>
    <submittedName>
        <fullName evidence="1">Uncharacterized protein</fullName>
    </submittedName>
</protein>